<accession>A0ABQ5CJJ9</accession>
<keyword evidence="2" id="KW-1185">Reference proteome</keyword>
<sequence>MVINSPCFLVKSWLVQDQTVLGKDYSNLLIADSLLKTIWFINAPCYENEALASPNTNDEELSIPEQTATGKGTSNPLMAVDQSRWKFQRDIFNDLGCFKILTKKALEDSLKVSRRALRCGINHVLSPAVQNSMVRRTRHPIAYLLVMLAGVTRTSAQTDTLLNGLPHQDLHSQLKELIRTAEFPSSNNLLRYSSAPYSKAQRDNQLQNSFACIDAASADEHQTSSPLYVEENRRQKKLKQQKYHNRKTKLMLDKRELDRKLHLDLCQKFHRHEHWQPNMVERSSKVRSQRKWKIRNRDPLNRTSFWFRSCRAKYNNTIEGARDTLREAVYQKPT</sequence>
<comment type="caution">
    <text evidence="1">The sequence shown here is derived from an EMBL/GenBank/DDBJ whole genome shotgun (WGS) entry which is preliminary data.</text>
</comment>
<evidence type="ECO:0000313" key="2">
    <source>
        <dbReference type="Proteomes" id="UP001151760"/>
    </source>
</evidence>
<dbReference type="EMBL" id="BQNB010014183">
    <property type="protein sequence ID" value="GJT25044.1"/>
    <property type="molecule type" value="Genomic_DNA"/>
</dbReference>
<dbReference type="Proteomes" id="UP001151760">
    <property type="component" value="Unassembled WGS sequence"/>
</dbReference>
<name>A0ABQ5CJJ9_9ASTR</name>
<evidence type="ECO:0000313" key="1">
    <source>
        <dbReference type="EMBL" id="GJT25044.1"/>
    </source>
</evidence>
<protein>
    <submittedName>
        <fullName evidence="1">Uncharacterized protein</fullName>
    </submittedName>
</protein>
<gene>
    <name evidence="1" type="ORF">Tco_0894981</name>
</gene>
<reference evidence="1" key="2">
    <citation type="submission" date="2022-01" db="EMBL/GenBank/DDBJ databases">
        <authorList>
            <person name="Yamashiro T."/>
            <person name="Shiraishi A."/>
            <person name="Satake H."/>
            <person name="Nakayama K."/>
        </authorList>
    </citation>
    <scope>NUCLEOTIDE SEQUENCE</scope>
</reference>
<proteinExistence type="predicted"/>
<organism evidence="1 2">
    <name type="scientific">Tanacetum coccineum</name>
    <dbReference type="NCBI Taxonomy" id="301880"/>
    <lineage>
        <taxon>Eukaryota</taxon>
        <taxon>Viridiplantae</taxon>
        <taxon>Streptophyta</taxon>
        <taxon>Embryophyta</taxon>
        <taxon>Tracheophyta</taxon>
        <taxon>Spermatophyta</taxon>
        <taxon>Magnoliopsida</taxon>
        <taxon>eudicotyledons</taxon>
        <taxon>Gunneridae</taxon>
        <taxon>Pentapetalae</taxon>
        <taxon>asterids</taxon>
        <taxon>campanulids</taxon>
        <taxon>Asterales</taxon>
        <taxon>Asteraceae</taxon>
        <taxon>Asteroideae</taxon>
        <taxon>Anthemideae</taxon>
        <taxon>Anthemidinae</taxon>
        <taxon>Tanacetum</taxon>
    </lineage>
</organism>
<reference evidence="1" key="1">
    <citation type="journal article" date="2022" name="Int. J. Mol. Sci.">
        <title>Draft Genome of Tanacetum Coccineum: Genomic Comparison of Closely Related Tanacetum-Family Plants.</title>
        <authorList>
            <person name="Yamashiro T."/>
            <person name="Shiraishi A."/>
            <person name="Nakayama K."/>
            <person name="Satake H."/>
        </authorList>
    </citation>
    <scope>NUCLEOTIDE SEQUENCE</scope>
</reference>